<sequence length="137" mass="15575">MQHPESTNDLSADDVFFYVGVPYFDECADDDSWQTVRVYPLHFFTGEVCRFSVLYAHDVHRNEFAYLQPADHRSLPFLERLFSYVLSRATDAAMPVSRRESELFETVSDLLDRAEQCIEADSLHAGCVVSAAVDQSA</sequence>
<dbReference type="EMBL" id="WBUI01000006">
    <property type="protein sequence ID" value="KAB2933307.1"/>
    <property type="molecule type" value="Genomic_DNA"/>
</dbReference>
<dbReference type="Proteomes" id="UP000460298">
    <property type="component" value="Unassembled WGS sequence"/>
</dbReference>
<accession>A0A833H2P0</accession>
<proteinExistence type="predicted"/>
<reference evidence="1 2" key="1">
    <citation type="submission" date="2019-10" db="EMBL/GenBank/DDBJ databases">
        <title>Extracellular Electron Transfer in a Candidatus Methanoperedens spp. Enrichment Culture.</title>
        <authorList>
            <person name="Berger S."/>
            <person name="Rangel Shaw D."/>
            <person name="Berben T."/>
            <person name="In 'T Zandt M."/>
            <person name="Frank J."/>
            <person name="Reimann J."/>
            <person name="Jetten M.S.M."/>
            <person name="Welte C.U."/>
        </authorList>
    </citation>
    <scope>NUCLEOTIDE SEQUENCE [LARGE SCALE GENOMIC DNA]</scope>
    <source>
        <strain evidence="1">SB12</strain>
    </source>
</reference>
<evidence type="ECO:0000313" key="1">
    <source>
        <dbReference type="EMBL" id="KAB2933307.1"/>
    </source>
</evidence>
<protein>
    <submittedName>
        <fullName evidence="1">Uncharacterized protein</fullName>
    </submittedName>
</protein>
<comment type="caution">
    <text evidence="1">The sequence shown here is derived from an EMBL/GenBank/DDBJ whole genome shotgun (WGS) entry which is preliminary data.</text>
</comment>
<name>A0A833H2P0_9LEPT</name>
<organism evidence="1 2">
    <name type="scientific">Leptonema illini</name>
    <dbReference type="NCBI Taxonomy" id="183"/>
    <lineage>
        <taxon>Bacteria</taxon>
        <taxon>Pseudomonadati</taxon>
        <taxon>Spirochaetota</taxon>
        <taxon>Spirochaetia</taxon>
        <taxon>Leptospirales</taxon>
        <taxon>Leptospiraceae</taxon>
        <taxon>Leptonema</taxon>
    </lineage>
</organism>
<dbReference type="AlphaFoldDB" id="A0A833H2P0"/>
<evidence type="ECO:0000313" key="2">
    <source>
        <dbReference type="Proteomes" id="UP000460298"/>
    </source>
</evidence>
<gene>
    <name evidence="1" type="ORF">F9K24_08130</name>
</gene>